<protein>
    <submittedName>
        <fullName evidence="1">Uncharacterized protein</fullName>
    </submittedName>
</protein>
<dbReference type="EMBL" id="VSSQ01007608">
    <property type="protein sequence ID" value="MPM36442.1"/>
    <property type="molecule type" value="Genomic_DNA"/>
</dbReference>
<proteinExistence type="predicted"/>
<gene>
    <name evidence="1" type="ORF">SDC9_83038</name>
</gene>
<name>A0A644Z6K0_9ZZZZ</name>
<dbReference type="AlphaFoldDB" id="A0A644Z6K0"/>
<sequence length="99" mass="10633">MCGNAGRDLWIAKSCNKVCPRLGVVRLSPQDVVQHGSGIDRISIKENARPRELIADSHGLGGDCPAVVRDRIGRTCCLQQGFADSPIKHRQGDKSGLAV</sequence>
<accession>A0A644Z6K0</accession>
<comment type="caution">
    <text evidence="1">The sequence shown here is derived from an EMBL/GenBank/DDBJ whole genome shotgun (WGS) entry which is preliminary data.</text>
</comment>
<evidence type="ECO:0000313" key="1">
    <source>
        <dbReference type="EMBL" id="MPM36442.1"/>
    </source>
</evidence>
<reference evidence="1" key="1">
    <citation type="submission" date="2019-08" db="EMBL/GenBank/DDBJ databases">
        <authorList>
            <person name="Kucharzyk K."/>
            <person name="Murdoch R.W."/>
            <person name="Higgins S."/>
            <person name="Loffler F."/>
        </authorList>
    </citation>
    <scope>NUCLEOTIDE SEQUENCE</scope>
</reference>
<organism evidence="1">
    <name type="scientific">bioreactor metagenome</name>
    <dbReference type="NCBI Taxonomy" id="1076179"/>
    <lineage>
        <taxon>unclassified sequences</taxon>
        <taxon>metagenomes</taxon>
        <taxon>ecological metagenomes</taxon>
    </lineage>
</organism>